<evidence type="ECO:0000256" key="1">
    <source>
        <dbReference type="SAM" id="MobiDB-lite"/>
    </source>
</evidence>
<feature type="region of interest" description="Disordered" evidence="1">
    <location>
        <begin position="195"/>
        <end position="290"/>
    </location>
</feature>
<dbReference type="GeneID" id="76150335"/>
<feature type="compositionally biased region" description="Low complexity" evidence="1">
    <location>
        <begin position="109"/>
        <end position="139"/>
    </location>
</feature>
<feature type="compositionally biased region" description="Pro residues" evidence="1">
    <location>
        <begin position="200"/>
        <end position="211"/>
    </location>
</feature>
<feature type="compositionally biased region" description="Polar residues" evidence="1">
    <location>
        <begin position="341"/>
        <end position="363"/>
    </location>
</feature>
<comment type="caution">
    <text evidence="2">The sequence shown here is derived from an EMBL/GenBank/DDBJ whole genome shotgun (WGS) entry which is preliminary data.</text>
</comment>
<protein>
    <submittedName>
        <fullName evidence="2">Uncharacterized protein</fullName>
    </submittedName>
</protein>
<dbReference type="EMBL" id="JAIHNG010000115">
    <property type="protein sequence ID" value="KAI5958842.1"/>
    <property type="molecule type" value="Genomic_DNA"/>
</dbReference>
<feature type="compositionally biased region" description="Polar residues" evidence="1">
    <location>
        <begin position="60"/>
        <end position="72"/>
    </location>
</feature>
<feature type="compositionally biased region" description="Polar residues" evidence="1">
    <location>
        <begin position="221"/>
        <end position="262"/>
    </location>
</feature>
<proteinExistence type="predicted"/>
<dbReference type="AlphaFoldDB" id="A0AAD5BFB0"/>
<name>A0AAD5BFB0_9ASCO</name>
<sequence length="392" mass="43719">MRGYGGGYGRSSFGGGYGNSYGGGYGSSYGSSSSRYGGSSSYGTRASSNNYSGYYTSSSIPANKQGYTQPQYQPKGKNYQKPNQNTTKYGNNYNQSSKQTQPNKNYPQQSQYKQGSSSSNKNNSNYNNGNKSNYSNSNSRYRDKNKTVKNQTINQNVNVNQQQQPRGMFGRFGGGFGRIMKWPLMFMMFDRFRRPRHEPMPPMQQPPPQQHPPIINVYNPPDNQQLRDNVHQQPSHRGTTQEYNDMDPTANQRGLSKAQNKAPSHHDLSPNQAEPFDANKSDSQLIDDPVYVTAADTTRVKITRVKSEPKRLRELSQTPTTEPASSNASSTRGKVRGEETNLGSEEISNYHTNELPSSVNEARNSSKDLSRGFSNQTIGLKSMLQQSPTHEG</sequence>
<dbReference type="Proteomes" id="UP001204833">
    <property type="component" value="Unassembled WGS sequence"/>
</dbReference>
<organism evidence="2 3">
    <name type="scientific">Candida theae</name>
    <dbReference type="NCBI Taxonomy" id="1198502"/>
    <lineage>
        <taxon>Eukaryota</taxon>
        <taxon>Fungi</taxon>
        <taxon>Dikarya</taxon>
        <taxon>Ascomycota</taxon>
        <taxon>Saccharomycotina</taxon>
        <taxon>Pichiomycetes</taxon>
        <taxon>Debaryomycetaceae</taxon>
        <taxon>Candida/Lodderomyces clade</taxon>
        <taxon>Candida</taxon>
    </lineage>
</organism>
<feature type="compositionally biased region" description="Low complexity" evidence="1">
    <location>
        <begin position="150"/>
        <end position="166"/>
    </location>
</feature>
<evidence type="ECO:0000313" key="2">
    <source>
        <dbReference type="EMBL" id="KAI5958842.1"/>
    </source>
</evidence>
<feature type="compositionally biased region" description="Low complexity" evidence="1">
    <location>
        <begin position="28"/>
        <end position="59"/>
    </location>
</feature>
<keyword evidence="3" id="KW-1185">Reference proteome</keyword>
<feature type="region of interest" description="Disordered" evidence="1">
    <location>
        <begin position="1"/>
        <end position="166"/>
    </location>
</feature>
<feature type="compositionally biased region" description="Gly residues" evidence="1">
    <location>
        <begin position="1"/>
        <end position="27"/>
    </location>
</feature>
<feature type="compositionally biased region" description="Polar residues" evidence="1">
    <location>
        <begin position="80"/>
        <end position="108"/>
    </location>
</feature>
<accession>A0AAD5BFB0</accession>
<dbReference type="RefSeq" id="XP_051609185.1">
    <property type="nucleotide sequence ID" value="XM_051751572.1"/>
</dbReference>
<gene>
    <name evidence="2" type="ORF">KGF57_002276</name>
</gene>
<feature type="compositionally biased region" description="Polar residues" evidence="1">
    <location>
        <begin position="315"/>
        <end position="332"/>
    </location>
</feature>
<feature type="region of interest" description="Disordered" evidence="1">
    <location>
        <begin position="304"/>
        <end position="392"/>
    </location>
</feature>
<feature type="compositionally biased region" description="Polar residues" evidence="1">
    <location>
        <begin position="372"/>
        <end position="392"/>
    </location>
</feature>
<reference evidence="2 3" key="1">
    <citation type="journal article" date="2022" name="DNA Res.">
        <title>Genome analysis of five recently described species of the CUG-Ser clade uncovers Candida theae as a new hybrid lineage with pathogenic potential in the Candida parapsilosis species complex.</title>
        <authorList>
            <person name="Mixao V."/>
            <person name="Del Olmo V."/>
            <person name="Hegedusova E."/>
            <person name="Saus E."/>
            <person name="Pryszcz L."/>
            <person name="Cillingova A."/>
            <person name="Nosek J."/>
            <person name="Gabaldon T."/>
        </authorList>
    </citation>
    <scope>NUCLEOTIDE SEQUENCE [LARGE SCALE GENOMIC DNA]</scope>
    <source>
        <strain evidence="2 3">CBS 12239</strain>
    </source>
</reference>
<feature type="compositionally biased region" description="Basic and acidic residues" evidence="1">
    <location>
        <begin position="305"/>
        <end position="314"/>
    </location>
</feature>
<evidence type="ECO:0000313" key="3">
    <source>
        <dbReference type="Proteomes" id="UP001204833"/>
    </source>
</evidence>